<organism evidence="1 2">
    <name type="scientific">Trema orientale</name>
    <name type="common">Charcoal tree</name>
    <name type="synonym">Celtis orientalis</name>
    <dbReference type="NCBI Taxonomy" id="63057"/>
    <lineage>
        <taxon>Eukaryota</taxon>
        <taxon>Viridiplantae</taxon>
        <taxon>Streptophyta</taxon>
        <taxon>Embryophyta</taxon>
        <taxon>Tracheophyta</taxon>
        <taxon>Spermatophyta</taxon>
        <taxon>Magnoliopsida</taxon>
        <taxon>eudicotyledons</taxon>
        <taxon>Gunneridae</taxon>
        <taxon>Pentapetalae</taxon>
        <taxon>rosids</taxon>
        <taxon>fabids</taxon>
        <taxon>Rosales</taxon>
        <taxon>Cannabaceae</taxon>
        <taxon>Trema</taxon>
    </lineage>
</organism>
<dbReference type="AlphaFoldDB" id="A0A2P5EYB2"/>
<evidence type="ECO:0000313" key="1">
    <source>
        <dbReference type="EMBL" id="PON90530.1"/>
    </source>
</evidence>
<proteinExistence type="predicted"/>
<sequence length="236" mass="26772">MKLGTFCSQSMIIPLDHDVNEPGDVNFQKVLKLPTNIVLSGNSFSLSIDVTENVWANFIVGESEDLKSQDKIMVKVYEISKLKAVRGRSSNLLERCSRWSWNLVYHTVYYRVMKDPMTKIEEAKLIWDQEMNINLKAVCSRPSDLLERVSYCLVMTDHMMAIKTSVIVYIGQDFVSVGPMVQRDFISLGRMSSQVLPSLEEQVSVTTRDFVLTFKIIGSEINIMSAGIPMLPLPTH</sequence>
<dbReference type="EMBL" id="JXTC01000082">
    <property type="protein sequence ID" value="PON90530.1"/>
    <property type="molecule type" value="Genomic_DNA"/>
</dbReference>
<dbReference type="Proteomes" id="UP000237000">
    <property type="component" value="Unassembled WGS sequence"/>
</dbReference>
<name>A0A2P5EYB2_TREOI</name>
<gene>
    <name evidence="1" type="ORF">TorRG33x02_135850</name>
</gene>
<evidence type="ECO:0000313" key="2">
    <source>
        <dbReference type="Proteomes" id="UP000237000"/>
    </source>
</evidence>
<accession>A0A2P5EYB2</accession>
<dbReference type="InParanoid" id="A0A2P5EYB2"/>
<protein>
    <submittedName>
        <fullName evidence="1">Uncharacterized protein</fullName>
    </submittedName>
</protein>
<reference evidence="2" key="1">
    <citation type="submission" date="2016-06" db="EMBL/GenBank/DDBJ databases">
        <title>Parallel loss of symbiosis genes in relatives of nitrogen-fixing non-legume Parasponia.</title>
        <authorList>
            <person name="Van Velzen R."/>
            <person name="Holmer R."/>
            <person name="Bu F."/>
            <person name="Rutten L."/>
            <person name="Van Zeijl A."/>
            <person name="Liu W."/>
            <person name="Santuari L."/>
            <person name="Cao Q."/>
            <person name="Sharma T."/>
            <person name="Shen D."/>
            <person name="Roswanjaya Y."/>
            <person name="Wardhani T."/>
            <person name="Kalhor M.S."/>
            <person name="Jansen J."/>
            <person name="Van den Hoogen J."/>
            <person name="Gungor B."/>
            <person name="Hartog M."/>
            <person name="Hontelez J."/>
            <person name="Verver J."/>
            <person name="Yang W.-C."/>
            <person name="Schijlen E."/>
            <person name="Repin R."/>
            <person name="Schilthuizen M."/>
            <person name="Schranz E."/>
            <person name="Heidstra R."/>
            <person name="Miyata K."/>
            <person name="Fedorova E."/>
            <person name="Kohlen W."/>
            <person name="Bisseling T."/>
            <person name="Smit S."/>
            <person name="Geurts R."/>
        </authorList>
    </citation>
    <scope>NUCLEOTIDE SEQUENCE [LARGE SCALE GENOMIC DNA]</scope>
    <source>
        <strain evidence="2">cv. RG33-2</strain>
    </source>
</reference>
<keyword evidence="2" id="KW-1185">Reference proteome</keyword>
<comment type="caution">
    <text evidence="1">The sequence shown here is derived from an EMBL/GenBank/DDBJ whole genome shotgun (WGS) entry which is preliminary data.</text>
</comment>